<evidence type="ECO:0000256" key="2">
    <source>
        <dbReference type="SAM" id="MobiDB-lite"/>
    </source>
</evidence>
<evidence type="ECO:0000256" key="3">
    <source>
        <dbReference type="SAM" id="Phobius"/>
    </source>
</evidence>
<feature type="compositionally biased region" description="Polar residues" evidence="2">
    <location>
        <begin position="97"/>
        <end position="145"/>
    </location>
</feature>
<evidence type="ECO:0000313" key="4">
    <source>
        <dbReference type="EMBL" id="QHU15688.1"/>
    </source>
</evidence>
<feature type="coiled-coil region" evidence="1">
    <location>
        <begin position="49"/>
        <end position="76"/>
    </location>
</feature>
<accession>A0A6C0KH79</accession>
<sequence length="263" mass="30061">MATIETESPPTLTSTTTISSTSSMIYRNIYMIAEILIFSITTIYFYRKMNSMSGQIKEMETKIQNLEKTITEQKTFINDKMSEMSSIVSSQINQLMQQSRPQYPHPQQYTQSPQYDQVPPYTTSTPPKVNVQPQKLFQATQNQQTQKNVQGSQNSQSSQNVQASQNQQNFQTTPTRQNVQASHTQQNEENQQNVQPVQNQNGQISQKLPSSPIQPPSQFFPFEVLVFSEGDMKTKNDNKMTIEEDIDEDDLDRDLGPELSELN</sequence>
<feature type="compositionally biased region" description="Low complexity" evidence="2">
    <location>
        <begin position="146"/>
        <end position="171"/>
    </location>
</feature>
<feature type="compositionally biased region" description="Basic and acidic residues" evidence="2">
    <location>
        <begin position="231"/>
        <end position="242"/>
    </location>
</feature>
<proteinExistence type="predicted"/>
<protein>
    <submittedName>
        <fullName evidence="4">Uncharacterized protein</fullName>
    </submittedName>
</protein>
<dbReference type="EMBL" id="MN740867">
    <property type="protein sequence ID" value="QHU15688.1"/>
    <property type="molecule type" value="Genomic_DNA"/>
</dbReference>
<feature type="compositionally biased region" description="Low complexity" evidence="2">
    <location>
        <begin position="185"/>
        <end position="211"/>
    </location>
</feature>
<keyword evidence="1" id="KW-0175">Coiled coil</keyword>
<keyword evidence="3" id="KW-0472">Membrane</keyword>
<feature type="compositionally biased region" description="Acidic residues" evidence="2">
    <location>
        <begin position="243"/>
        <end position="252"/>
    </location>
</feature>
<feature type="region of interest" description="Disordered" evidence="2">
    <location>
        <begin position="97"/>
        <end position="216"/>
    </location>
</feature>
<feature type="transmembrane region" description="Helical" evidence="3">
    <location>
        <begin position="29"/>
        <end position="46"/>
    </location>
</feature>
<keyword evidence="3" id="KW-1133">Transmembrane helix</keyword>
<dbReference type="AlphaFoldDB" id="A0A6C0KH79"/>
<name>A0A6C0KH79_9ZZZZ</name>
<organism evidence="4">
    <name type="scientific">viral metagenome</name>
    <dbReference type="NCBI Taxonomy" id="1070528"/>
    <lineage>
        <taxon>unclassified sequences</taxon>
        <taxon>metagenomes</taxon>
        <taxon>organismal metagenomes</taxon>
    </lineage>
</organism>
<reference evidence="4" key="1">
    <citation type="journal article" date="2020" name="Nature">
        <title>Giant virus diversity and host interactions through global metagenomics.</title>
        <authorList>
            <person name="Schulz F."/>
            <person name="Roux S."/>
            <person name="Paez-Espino D."/>
            <person name="Jungbluth S."/>
            <person name="Walsh D.A."/>
            <person name="Denef V.J."/>
            <person name="McMahon K.D."/>
            <person name="Konstantinidis K.T."/>
            <person name="Eloe-Fadrosh E.A."/>
            <person name="Kyrpides N.C."/>
            <person name="Woyke T."/>
        </authorList>
    </citation>
    <scope>NUCLEOTIDE SEQUENCE</scope>
    <source>
        <strain evidence="4">GVMAG-S-3300010158-109</strain>
    </source>
</reference>
<feature type="compositionally biased region" description="Polar residues" evidence="2">
    <location>
        <begin position="172"/>
        <end position="184"/>
    </location>
</feature>
<keyword evidence="3" id="KW-0812">Transmembrane</keyword>
<feature type="region of interest" description="Disordered" evidence="2">
    <location>
        <begin position="231"/>
        <end position="263"/>
    </location>
</feature>
<evidence type="ECO:0000256" key="1">
    <source>
        <dbReference type="SAM" id="Coils"/>
    </source>
</evidence>